<dbReference type="SMART" id="SM00225">
    <property type="entry name" value="BTB"/>
    <property type="match status" value="1"/>
</dbReference>
<evidence type="ECO:0000256" key="1">
    <source>
        <dbReference type="ARBA" id="ARBA00004906"/>
    </source>
</evidence>
<evidence type="ECO:0000259" key="7">
    <source>
        <dbReference type="PROSITE" id="PS51649"/>
    </source>
</evidence>
<evidence type="ECO:0000259" key="6">
    <source>
        <dbReference type="PROSITE" id="PS50097"/>
    </source>
</evidence>
<evidence type="ECO:0000313" key="9">
    <source>
        <dbReference type="Proteomes" id="UP000245207"/>
    </source>
</evidence>
<evidence type="ECO:0000256" key="5">
    <source>
        <dbReference type="SAM" id="MobiDB-lite"/>
    </source>
</evidence>
<feature type="domain" description="NPH3" evidence="7">
    <location>
        <begin position="215"/>
        <end position="501"/>
    </location>
</feature>
<dbReference type="Gene3D" id="3.30.710.10">
    <property type="entry name" value="Potassium Channel Kv1.1, Chain A"/>
    <property type="match status" value="1"/>
</dbReference>
<organism evidence="8 9">
    <name type="scientific">Artemisia annua</name>
    <name type="common">Sweet wormwood</name>
    <dbReference type="NCBI Taxonomy" id="35608"/>
    <lineage>
        <taxon>Eukaryota</taxon>
        <taxon>Viridiplantae</taxon>
        <taxon>Streptophyta</taxon>
        <taxon>Embryophyta</taxon>
        <taxon>Tracheophyta</taxon>
        <taxon>Spermatophyta</taxon>
        <taxon>Magnoliopsida</taxon>
        <taxon>eudicotyledons</taxon>
        <taxon>Gunneridae</taxon>
        <taxon>Pentapetalae</taxon>
        <taxon>asterids</taxon>
        <taxon>campanulids</taxon>
        <taxon>Asterales</taxon>
        <taxon>Asteraceae</taxon>
        <taxon>Asteroideae</taxon>
        <taxon>Anthemideae</taxon>
        <taxon>Artemisiinae</taxon>
        <taxon>Artemisia</taxon>
    </lineage>
</organism>
<protein>
    <recommendedName>
        <fullName evidence="10">SKP1/BTB/POZ domain, NPH3 domain protein</fullName>
    </recommendedName>
</protein>
<dbReference type="Pfam" id="PF03000">
    <property type="entry name" value="NPH3"/>
    <property type="match status" value="1"/>
</dbReference>
<dbReference type="GO" id="GO:0016567">
    <property type="term" value="P:protein ubiquitination"/>
    <property type="evidence" value="ECO:0007669"/>
    <property type="project" value="UniProtKB-UniPathway"/>
</dbReference>
<dbReference type="EMBL" id="PKPP01000586">
    <property type="protein sequence ID" value="PWA90940.1"/>
    <property type="molecule type" value="Genomic_DNA"/>
</dbReference>
<dbReference type="InterPro" id="IPR027356">
    <property type="entry name" value="NPH3_dom"/>
</dbReference>
<feature type="region of interest" description="Disordered" evidence="5">
    <location>
        <begin position="623"/>
        <end position="658"/>
    </location>
</feature>
<keyword evidence="4" id="KW-0175">Coiled coil</keyword>
<dbReference type="Proteomes" id="UP000245207">
    <property type="component" value="Unassembled WGS sequence"/>
</dbReference>
<keyword evidence="2" id="KW-0833">Ubl conjugation pathway</keyword>
<sequence length="945" mass="106630">MACMKLGTKPEAFRIENHTWQCMSGLPSDVTIEIGETTFNLHKFPLISRSGLLTKLLGDNYSDDGSVCVVHLNEIPGGAKTFELIAKFCYGVKFELTSHNVIGLRCAAEYLQMTDYYGDENLITQTEFFLIDVFNTWSDTMIALESCEEVFSDAEELNLISRCIDSLAIKACLGPNGYSTSSSATSAFDNDNMTQGRIVWNGISTSAKTQTLGDNWWYKDVSFLGLHLYKRVIHAMEAGGMKAETIAGSLVGYAKKYIPLMNRQSSFNDASHSKPVFTPSEADQRALLEEIVELLPYRKGIVGTKFLIRLLRTAMVLHVSPSCRENLEKRVGAQLDSAHLDDILIPNQGFNSVDTLYDIDCFQRILEYYMSMDSCSAANSPCIVEEGFENAAQSLTSMTSVANLVDVFLADVSADVNLKLSQFQSLAVAVPDYARPQSDGIYRAVDIYLKAHPWLTDCEREQMCRLMNIQKLSLDASTHAAQNERLPLRVTVQVLFFEQLRLRTSIAGWFFVSENQDQMSSKNDGDVVRGQGRMGVNDMRERVQELERECAKMKYEILEVKTKRELVVIALPKNLIYLDMIEYTEKDRRYNSEHFVCSGLTMGTSKEDSINRAFEAIARREAHELQFPEKNRAEGSASKKRGNQEAANTPVKKGKYSFTGQTATRDGEADHPIYLPLSHPVHEKLAMPSHEVNVVDKVMHEILQSGDSAQSYMQGSRRMKIDNRVHLDNKVQERSMSSSMALTKAFQSHSKRSKKHMSMKQLKKLGSLDLPQELRNFEMFKPMHEMWKVAECKMAAFTGVSGIMIRETAETFGIITKENKFKAKNEQSPLSREAKIGHGTFTTEGKCQSTELKNLHGKNCIMFGHKSHSIAYDNFIYLESLLSLEVAVPKAKHHVWWFVITIHPILISPRYKPLTNFIYTLYLSGWNASAERRITTKSLDGPSTF</sequence>
<keyword evidence="9" id="KW-1185">Reference proteome</keyword>
<comment type="pathway">
    <text evidence="1">Protein modification; protein ubiquitination.</text>
</comment>
<evidence type="ECO:0000313" key="8">
    <source>
        <dbReference type="EMBL" id="PWA90940.1"/>
    </source>
</evidence>
<gene>
    <name evidence="8" type="ORF">CTI12_AA095590</name>
</gene>
<dbReference type="Pfam" id="PF00651">
    <property type="entry name" value="BTB"/>
    <property type="match status" value="1"/>
</dbReference>
<dbReference type="PROSITE" id="PS51649">
    <property type="entry name" value="NPH3"/>
    <property type="match status" value="1"/>
</dbReference>
<dbReference type="AlphaFoldDB" id="A0A2U1PYT6"/>
<feature type="compositionally biased region" description="Basic and acidic residues" evidence="5">
    <location>
        <begin position="623"/>
        <end position="633"/>
    </location>
</feature>
<comment type="similarity">
    <text evidence="3">Belongs to the NPH3 family.</text>
</comment>
<proteinExistence type="inferred from homology"/>
<evidence type="ECO:0000256" key="2">
    <source>
        <dbReference type="ARBA" id="ARBA00022786"/>
    </source>
</evidence>
<evidence type="ECO:0008006" key="10">
    <source>
        <dbReference type="Google" id="ProtNLM"/>
    </source>
</evidence>
<accession>A0A2U1PYT6</accession>
<dbReference type="InterPro" id="IPR000210">
    <property type="entry name" value="BTB/POZ_dom"/>
</dbReference>
<evidence type="ECO:0000256" key="4">
    <source>
        <dbReference type="SAM" id="Coils"/>
    </source>
</evidence>
<feature type="coiled-coil region" evidence="4">
    <location>
        <begin position="536"/>
        <end position="563"/>
    </location>
</feature>
<dbReference type="PROSITE" id="PS50097">
    <property type="entry name" value="BTB"/>
    <property type="match status" value="1"/>
</dbReference>
<dbReference type="OrthoDB" id="624345at2759"/>
<dbReference type="InterPro" id="IPR011333">
    <property type="entry name" value="SKP1/BTB/POZ_sf"/>
</dbReference>
<dbReference type="PANTHER" id="PTHR32370">
    <property type="entry name" value="OS12G0117600 PROTEIN"/>
    <property type="match status" value="1"/>
</dbReference>
<comment type="caution">
    <text evidence="8">The sequence shown here is derived from an EMBL/GenBank/DDBJ whole genome shotgun (WGS) entry which is preliminary data.</text>
</comment>
<dbReference type="UniPathway" id="UPA00143"/>
<dbReference type="SUPFAM" id="SSF54695">
    <property type="entry name" value="POZ domain"/>
    <property type="match status" value="1"/>
</dbReference>
<evidence type="ECO:0000256" key="3">
    <source>
        <dbReference type="PROSITE-ProRule" id="PRU00982"/>
    </source>
</evidence>
<dbReference type="InterPro" id="IPR043454">
    <property type="entry name" value="NPH3/RPT2-like"/>
</dbReference>
<reference evidence="8 9" key="1">
    <citation type="journal article" date="2018" name="Mol. Plant">
        <title>The genome of Artemisia annua provides insight into the evolution of Asteraceae family and artemisinin biosynthesis.</title>
        <authorList>
            <person name="Shen Q."/>
            <person name="Zhang L."/>
            <person name="Liao Z."/>
            <person name="Wang S."/>
            <person name="Yan T."/>
            <person name="Shi P."/>
            <person name="Liu M."/>
            <person name="Fu X."/>
            <person name="Pan Q."/>
            <person name="Wang Y."/>
            <person name="Lv Z."/>
            <person name="Lu X."/>
            <person name="Zhang F."/>
            <person name="Jiang W."/>
            <person name="Ma Y."/>
            <person name="Chen M."/>
            <person name="Hao X."/>
            <person name="Li L."/>
            <person name="Tang Y."/>
            <person name="Lv G."/>
            <person name="Zhou Y."/>
            <person name="Sun X."/>
            <person name="Brodelius P.E."/>
            <person name="Rose J.K.C."/>
            <person name="Tang K."/>
        </authorList>
    </citation>
    <scope>NUCLEOTIDE SEQUENCE [LARGE SCALE GENOMIC DNA]</scope>
    <source>
        <strain evidence="9">cv. Huhao1</strain>
        <tissue evidence="8">Leaf</tissue>
    </source>
</reference>
<feature type="domain" description="BTB" evidence="6">
    <location>
        <begin position="28"/>
        <end position="98"/>
    </location>
</feature>
<name>A0A2U1PYT6_ARTAN</name>